<feature type="region of interest" description="Disordered" evidence="8">
    <location>
        <begin position="159"/>
        <end position="206"/>
    </location>
</feature>
<dbReference type="PROSITE" id="PS50056">
    <property type="entry name" value="TYR_PHOSPHATASE_2"/>
    <property type="match status" value="1"/>
</dbReference>
<evidence type="ECO:0000259" key="10">
    <source>
        <dbReference type="PROSITE" id="PS50056"/>
    </source>
</evidence>
<dbReference type="CDD" id="cd14498">
    <property type="entry name" value="DSP"/>
    <property type="match status" value="1"/>
</dbReference>
<dbReference type="SUPFAM" id="SSF52799">
    <property type="entry name" value="(Phosphotyrosine protein) phosphatases II"/>
    <property type="match status" value="1"/>
</dbReference>
<dbReference type="PROSITE" id="PS50054">
    <property type="entry name" value="TYR_PHOSPHATASE_DUAL"/>
    <property type="match status" value="1"/>
</dbReference>
<keyword evidence="3" id="KW-0904">Protein phosphatase</keyword>
<dbReference type="Proteomes" id="UP000001064">
    <property type="component" value="Unassembled WGS sequence"/>
</dbReference>
<reference evidence="12" key="1">
    <citation type="journal article" date="2011" name="Genome Biol.">
        <title>Comparative genomics of the social amoebae Dictyostelium discoideum and Dictyostelium purpureum.</title>
        <authorList>
            <consortium name="US DOE Joint Genome Institute (JGI-PGF)"/>
            <person name="Sucgang R."/>
            <person name="Kuo A."/>
            <person name="Tian X."/>
            <person name="Salerno W."/>
            <person name="Parikh A."/>
            <person name="Feasley C.L."/>
            <person name="Dalin E."/>
            <person name="Tu H."/>
            <person name="Huang E."/>
            <person name="Barry K."/>
            <person name="Lindquist E."/>
            <person name="Shapiro H."/>
            <person name="Bruce D."/>
            <person name="Schmutz J."/>
            <person name="Salamov A."/>
            <person name="Fey P."/>
            <person name="Gaudet P."/>
            <person name="Anjard C."/>
            <person name="Babu M.M."/>
            <person name="Basu S."/>
            <person name="Bushmanova Y."/>
            <person name="van der Wel H."/>
            <person name="Katoh-Kurasawa M."/>
            <person name="Dinh C."/>
            <person name="Coutinho P.M."/>
            <person name="Saito T."/>
            <person name="Elias M."/>
            <person name="Schaap P."/>
            <person name="Kay R.R."/>
            <person name="Henrissat B."/>
            <person name="Eichinger L."/>
            <person name="Rivero F."/>
            <person name="Putnam N.H."/>
            <person name="West C.M."/>
            <person name="Loomis W.F."/>
            <person name="Chisholm R.L."/>
            <person name="Shaulsky G."/>
            <person name="Strassmann J.E."/>
            <person name="Queller D.C."/>
            <person name="Kuspa A."/>
            <person name="Grigoriev I.V."/>
        </authorList>
    </citation>
    <scope>NUCLEOTIDE SEQUENCE [LARGE SCALE GENOMIC DNA]</scope>
    <source>
        <strain evidence="12">QSDP1</strain>
    </source>
</reference>
<feature type="active site" description="Phosphocysteine intermediate" evidence="7">
    <location>
        <position position="86"/>
    </location>
</feature>
<gene>
    <name evidence="11" type="ORF">DICPUDRAFT_153585</name>
</gene>
<dbReference type="PROSITE" id="PS00383">
    <property type="entry name" value="TYR_PHOSPHATASE_1"/>
    <property type="match status" value="1"/>
</dbReference>
<comment type="catalytic activity">
    <reaction evidence="4">
        <text>O-phospho-L-seryl-[protein] + H2O = L-seryl-[protein] + phosphate</text>
        <dbReference type="Rhea" id="RHEA:20629"/>
        <dbReference type="Rhea" id="RHEA-COMP:9863"/>
        <dbReference type="Rhea" id="RHEA-COMP:11604"/>
        <dbReference type="ChEBI" id="CHEBI:15377"/>
        <dbReference type="ChEBI" id="CHEBI:29999"/>
        <dbReference type="ChEBI" id="CHEBI:43474"/>
        <dbReference type="ChEBI" id="CHEBI:83421"/>
        <dbReference type="EC" id="3.1.3.16"/>
    </reaction>
</comment>
<dbReference type="PANTHER" id="PTHR45848">
    <property type="entry name" value="DUAL SPECIFICITY PROTEIN PHOSPHATASE 12 FAMILY MEMBER"/>
    <property type="match status" value="1"/>
</dbReference>
<dbReference type="SMART" id="SM00195">
    <property type="entry name" value="DSPc"/>
    <property type="match status" value="1"/>
</dbReference>
<dbReference type="InterPro" id="IPR020422">
    <property type="entry name" value="TYR_PHOSPHATASE_DUAL_dom"/>
</dbReference>
<evidence type="ECO:0000256" key="3">
    <source>
        <dbReference type="ARBA" id="ARBA00022912"/>
    </source>
</evidence>
<dbReference type="OrthoDB" id="2017893at2759"/>
<dbReference type="eggNOG" id="KOG1716">
    <property type="taxonomic scope" value="Eukaryota"/>
</dbReference>
<accession>F0ZP93</accession>
<proteinExistence type="inferred from homology"/>
<dbReference type="STRING" id="5786.F0ZP93"/>
<feature type="compositionally biased region" description="Acidic residues" evidence="8">
    <location>
        <begin position="163"/>
        <end position="201"/>
    </location>
</feature>
<dbReference type="InParanoid" id="F0ZP93"/>
<evidence type="ECO:0000313" key="11">
    <source>
        <dbReference type="EMBL" id="EGC34235.1"/>
    </source>
</evidence>
<evidence type="ECO:0000256" key="8">
    <source>
        <dbReference type="SAM" id="MobiDB-lite"/>
    </source>
</evidence>
<dbReference type="FunFam" id="3.90.190.10:FF:000161">
    <property type="entry name" value="Probable dual specificity protein phosphatase DDB_G0269404"/>
    <property type="match status" value="1"/>
</dbReference>
<dbReference type="InterPro" id="IPR029021">
    <property type="entry name" value="Prot-tyrosine_phosphatase-like"/>
</dbReference>
<protein>
    <submittedName>
        <fullName evidence="11">Uncharacterized protein</fullName>
    </submittedName>
</protein>
<dbReference type="GO" id="GO:0004722">
    <property type="term" value="F:protein serine/threonine phosphatase activity"/>
    <property type="evidence" value="ECO:0007669"/>
    <property type="project" value="UniProtKB-EC"/>
</dbReference>
<feature type="domain" description="Tyrosine specific protein phosphatases" evidence="10">
    <location>
        <begin position="63"/>
        <end position="121"/>
    </location>
</feature>
<dbReference type="PANTHER" id="PTHR45848:SF4">
    <property type="entry name" value="DUAL SPECIFICITY PROTEIN PHOSPHATASE 12"/>
    <property type="match status" value="1"/>
</dbReference>
<sequence length="389" mass="44754">MNDVSKIFPGFYIGSLPAVNRGNLDKHQITHILSILNEFRPKWTNMYSYLHIDIYDSPSVDIKKYFEKTFQFIEEGRREGAVLVHCFAGISRSATICIAYCMRKLRISFEDAHGLLFDARPIIFPNESFVKQLKKYEAELKEGIIVPISTNLRFKLYSPKYDSDDDESEEDEDDGYDTEEEYEDEEDEESEEEEEEEEEYDNVVKKDKKVNQKATVEQTTASISNISISSSSSSPSSENNDINNNSDNINNTQEETEEESNNNKATLGVYRYCCRKCSTELFLDYDILDHEQGEGQSSFKFHRRDLNLSENKEAAAKKVVCTSFFISEIEFVLNQTGEGMSGKLNCLNCKEKLGSWSWSGEQCSCGQWIAPSFQIPKQRIDEKRITKKN</sequence>
<dbReference type="PIRSF" id="PIRSF000941">
    <property type="entry name" value="DUSP12"/>
    <property type="match status" value="1"/>
</dbReference>
<dbReference type="AlphaFoldDB" id="F0ZP93"/>
<dbReference type="Gene3D" id="3.90.190.10">
    <property type="entry name" value="Protein tyrosine phosphatase superfamily"/>
    <property type="match status" value="1"/>
</dbReference>
<dbReference type="GO" id="GO:0005634">
    <property type="term" value="C:nucleus"/>
    <property type="evidence" value="ECO:0000318"/>
    <property type="project" value="GO_Central"/>
</dbReference>
<dbReference type="KEGG" id="dpp:DICPUDRAFT_153585"/>
<evidence type="ECO:0000256" key="2">
    <source>
        <dbReference type="ARBA" id="ARBA00022801"/>
    </source>
</evidence>
<comment type="similarity">
    <text evidence="1">Belongs to the protein-tyrosine phosphatase family. Non-receptor class dual specificity subfamily.</text>
</comment>
<dbReference type="InterPro" id="IPR016278">
    <property type="entry name" value="DUSP12"/>
</dbReference>
<dbReference type="RefSeq" id="XP_003289245.1">
    <property type="nucleotide sequence ID" value="XM_003289197.1"/>
</dbReference>
<dbReference type="FunCoup" id="F0ZP93">
    <property type="interactions" value="567"/>
</dbReference>
<feature type="compositionally biased region" description="Low complexity" evidence="8">
    <location>
        <begin position="226"/>
        <end position="253"/>
    </location>
</feature>
<dbReference type="EMBL" id="GL871106">
    <property type="protein sequence ID" value="EGC34235.1"/>
    <property type="molecule type" value="Genomic_DNA"/>
</dbReference>
<dbReference type="GO" id="GO:0008138">
    <property type="term" value="F:protein tyrosine/serine/threonine phosphatase activity"/>
    <property type="evidence" value="ECO:0000318"/>
    <property type="project" value="GO_Central"/>
</dbReference>
<feature type="domain" description="Tyrosine-protein phosphatase" evidence="9">
    <location>
        <begin position="2"/>
        <end position="142"/>
    </location>
</feature>
<evidence type="ECO:0000313" key="12">
    <source>
        <dbReference type="Proteomes" id="UP000001064"/>
    </source>
</evidence>
<feature type="region of interest" description="Disordered" evidence="8">
    <location>
        <begin position="226"/>
        <end position="262"/>
    </location>
</feature>
<evidence type="ECO:0000259" key="9">
    <source>
        <dbReference type="PROSITE" id="PS50054"/>
    </source>
</evidence>
<comment type="catalytic activity">
    <reaction evidence="5">
        <text>O-phospho-L-threonyl-[protein] + H2O = L-threonyl-[protein] + phosphate</text>
        <dbReference type="Rhea" id="RHEA:47004"/>
        <dbReference type="Rhea" id="RHEA-COMP:11060"/>
        <dbReference type="Rhea" id="RHEA-COMP:11605"/>
        <dbReference type="ChEBI" id="CHEBI:15377"/>
        <dbReference type="ChEBI" id="CHEBI:30013"/>
        <dbReference type="ChEBI" id="CHEBI:43474"/>
        <dbReference type="ChEBI" id="CHEBI:61977"/>
        <dbReference type="EC" id="3.1.3.16"/>
    </reaction>
</comment>
<evidence type="ECO:0000256" key="6">
    <source>
        <dbReference type="ARBA" id="ARBA00055556"/>
    </source>
</evidence>
<keyword evidence="12" id="KW-1185">Reference proteome</keyword>
<dbReference type="Pfam" id="PF00782">
    <property type="entry name" value="DSPc"/>
    <property type="match status" value="1"/>
</dbReference>
<comment type="function">
    <text evidence="6">Has a dual specificity toward Ser/Thr and Tyr-containing proteins.</text>
</comment>
<name>F0ZP93_DICPU</name>
<evidence type="ECO:0000256" key="1">
    <source>
        <dbReference type="ARBA" id="ARBA00008601"/>
    </source>
</evidence>
<keyword evidence="2" id="KW-0378">Hydrolase</keyword>
<evidence type="ECO:0000256" key="5">
    <source>
        <dbReference type="ARBA" id="ARBA00048336"/>
    </source>
</evidence>
<dbReference type="InterPro" id="IPR000387">
    <property type="entry name" value="Tyr_Pase_dom"/>
</dbReference>
<dbReference type="VEuPathDB" id="AmoebaDB:DICPUDRAFT_153585"/>
<dbReference type="InterPro" id="IPR000340">
    <property type="entry name" value="Dual-sp_phosphatase_cat-dom"/>
</dbReference>
<evidence type="ECO:0000256" key="7">
    <source>
        <dbReference type="PIRSR" id="PIRSR000941-50"/>
    </source>
</evidence>
<dbReference type="GeneID" id="10500222"/>
<evidence type="ECO:0000256" key="4">
    <source>
        <dbReference type="ARBA" id="ARBA00047761"/>
    </source>
</evidence>
<dbReference type="OMA" id="LYWNNFA"/>
<dbReference type="InterPro" id="IPR016130">
    <property type="entry name" value="Tyr_Pase_AS"/>
</dbReference>
<organism evidence="11 12">
    <name type="scientific">Dictyostelium purpureum</name>
    <name type="common">Slime mold</name>
    <dbReference type="NCBI Taxonomy" id="5786"/>
    <lineage>
        <taxon>Eukaryota</taxon>
        <taxon>Amoebozoa</taxon>
        <taxon>Evosea</taxon>
        <taxon>Eumycetozoa</taxon>
        <taxon>Dictyostelia</taxon>
        <taxon>Dictyosteliales</taxon>
        <taxon>Dictyosteliaceae</taxon>
        <taxon>Dictyostelium</taxon>
    </lineage>
</organism>